<dbReference type="PANTHER" id="PTHR43065">
    <property type="entry name" value="SENSOR HISTIDINE KINASE"/>
    <property type="match status" value="1"/>
</dbReference>
<dbReference type="SMART" id="SM00304">
    <property type="entry name" value="HAMP"/>
    <property type="match status" value="1"/>
</dbReference>
<comment type="caution">
    <text evidence="15">The sequence shown here is derived from an EMBL/GenBank/DDBJ whole genome shotgun (WGS) entry which is preliminary data.</text>
</comment>
<evidence type="ECO:0000256" key="2">
    <source>
        <dbReference type="ARBA" id="ARBA00004651"/>
    </source>
</evidence>
<evidence type="ECO:0000256" key="5">
    <source>
        <dbReference type="ARBA" id="ARBA00022553"/>
    </source>
</evidence>
<dbReference type="CDD" id="cd00082">
    <property type="entry name" value="HisKA"/>
    <property type="match status" value="1"/>
</dbReference>
<gene>
    <name evidence="15" type="ORF">WOB96_08635</name>
</gene>
<dbReference type="SUPFAM" id="SSF103190">
    <property type="entry name" value="Sensory domain-like"/>
    <property type="match status" value="1"/>
</dbReference>
<dbReference type="InterPro" id="IPR005467">
    <property type="entry name" value="His_kinase_dom"/>
</dbReference>
<name>A0ABU9DAW9_9PROT</name>
<dbReference type="Gene3D" id="6.10.340.10">
    <property type="match status" value="1"/>
</dbReference>
<evidence type="ECO:0000256" key="10">
    <source>
        <dbReference type="ARBA" id="ARBA00022840"/>
    </source>
</evidence>
<dbReference type="SUPFAM" id="SSF158472">
    <property type="entry name" value="HAMP domain-like"/>
    <property type="match status" value="1"/>
</dbReference>
<keyword evidence="7" id="KW-0812">Transmembrane</keyword>
<dbReference type="EMBL" id="JBBPCO010000007">
    <property type="protein sequence ID" value="MEK8089835.1"/>
    <property type="molecule type" value="Genomic_DNA"/>
</dbReference>
<keyword evidence="5" id="KW-0597">Phosphoprotein</keyword>
<dbReference type="InterPro" id="IPR029151">
    <property type="entry name" value="Sensor-like_sf"/>
</dbReference>
<dbReference type="Proteomes" id="UP001446205">
    <property type="component" value="Unassembled WGS sequence"/>
</dbReference>
<evidence type="ECO:0000259" key="14">
    <source>
        <dbReference type="PROSITE" id="PS50885"/>
    </source>
</evidence>
<keyword evidence="4" id="KW-1003">Cell membrane</keyword>
<evidence type="ECO:0000256" key="8">
    <source>
        <dbReference type="ARBA" id="ARBA00022741"/>
    </source>
</evidence>
<dbReference type="Gene3D" id="1.10.287.130">
    <property type="match status" value="1"/>
</dbReference>
<dbReference type="SUPFAM" id="SSF55874">
    <property type="entry name" value="ATPase domain of HSP90 chaperone/DNA topoisomerase II/histidine kinase"/>
    <property type="match status" value="1"/>
</dbReference>
<evidence type="ECO:0000256" key="9">
    <source>
        <dbReference type="ARBA" id="ARBA00022777"/>
    </source>
</evidence>
<feature type="domain" description="Histidine kinase" evidence="13">
    <location>
        <begin position="424"/>
        <end position="635"/>
    </location>
</feature>
<dbReference type="PRINTS" id="PR00344">
    <property type="entry name" value="BCTRLSENSOR"/>
</dbReference>
<evidence type="ECO:0000256" key="3">
    <source>
        <dbReference type="ARBA" id="ARBA00012438"/>
    </source>
</evidence>
<dbReference type="InterPro" id="IPR036097">
    <property type="entry name" value="HisK_dim/P_sf"/>
</dbReference>
<comment type="catalytic activity">
    <reaction evidence="1">
        <text>ATP + protein L-histidine = ADP + protein N-phospho-L-histidine.</text>
        <dbReference type="EC" id="2.7.13.3"/>
    </reaction>
</comment>
<dbReference type="CDD" id="cd06225">
    <property type="entry name" value="HAMP"/>
    <property type="match status" value="1"/>
</dbReference>
<dbReference type="SMART" id="SM00387">
    <property type="entry name" value="HATPase_c"/>
    <property type="match status" value="1"/>
</dbReference>
<dbReference type="SUPFAM" id="SSF47384">
    <property type="entry name" value="Homodimeric domain of signal transducing histidine kinase"/>
    <property type="match status" value="1"/>
</dbReference>
<evidence type="ECO:0000256" key="7">
    <source>
        <dbReference type="ARBA" id="ARBA00022692"/>
    </source>
</evidence>
<keyword evidence="11" id="KW-1133">Transmembrane helix</keyword>
<evidence type="ECO:0000256" key="4">
    <source>
        <dbReference type="ARBA" id="ARBA00022475"/>
    </source>
</evidence>
<comment type="subcellular location">
    <subcellularLocation>
        <location evidence="2">Cell membrane</location>
        <topology evidence="2">Multi-pass membrane protein</topology>
    </subcellularLocation>
</comment>
<evidence type="ECO:0000259" key="13">
    <source>
        <dbReference type="PROSITE" id="PS50109"/>
    </source>
</evidence>
<dbReference type="PROSITE" id="PS50109">
    <property type="entry name" value="HIS_KIN"/>
    <property type="match status" value="1"/>
</dbReference>
<keyword evidence="10" id="KW-0067">ATP-binding</keyword>
<dbReference type="InterPro" id="IPR003660">
    <property type="entry name" value="HAMP_dom"/>
</dbReference>
<feature type="domain" description="HAMP" evidence="14">
    <location>
        <begin position="348"/>
        <end position="400"/>
    </location>
</feature>
<dbReference type="Gene3D" id="3.30.565.10">
    <property type="entry name" value="Histidine kinase-like ATPase, C-terminal domain"/>
    <property type="match status" value="1"/>
</dbReference>
<dbReference type="Pfam" id="PF00512">
    <property type="entry name" value="HisKA"/>
    <property type="match status" value="1"/>
</dbReference>
<dbReference type="InterPro" id="IPR003594">
    <property type="entry name" value="HATPase_dom"/>
</dbReference>
<sequence>MRLQSKFFVVLALASIVPLLVVLGVVVSQNAKRLESQVQEEISLAVRQSIQDARAEVASDQAMVRALATVPVFEDFVRVMDGRDPLAYQQQADRTAAFMLAFQREQPGIQAIRVIDRDGINLLKSKEGSLVEPKLHLADGRAYVGNLADQPFFHWVRDNLKVGELGMSRFEMGQAGPEEDFCPPMIRYMIPLSVNGEVRAFLAVNTWGKRFDELFARIARRSKGQVFVAELDPRDARRDGVFLYHPDRRLRFGDQTGRNYRVQSVLGQTVWQQLGARSQGVISLPDRNERLFFQRFDPGGVGNPGWIVAVRVSRDILLAPVAEMQRSILLLAALLLVLSLVLSRWLAQQLADPIRLLAAKLKGYADGERDFPLELRRTDELGRLAQAFNYMVQRLDATAQERDRAEVLACQAAKLATVGELAAGLGHEINNPLNNMLALAKLMEREGAGQLPAWLQEDLVTMRRECERAADIIQGLLNFSRCMQPNYDEFSLQALLEEAVSLLRRKAQSAGVGLELQVAGDLRLRADRGQILQVLINVILNAIQACPSQGQVLIMAFEDPENLRVHVEDSGPGVPEELLPRIFDPFFSTKAQGQGTGLGLSVSFGIVKRHRGELWMDRSPVLGGARIKIQLPRAAQEAASQAVRNVTGLQEVFRHAG</sequence>
<reference evidence="15 16" key="1">
    <citation type="submission" date="2024-04" db="EMBL/GenBank/DDBJ databases">
        <authorList>
            <person name="Abashina T."/>
            <person name="Shaikin A."/>
        </authorList>
    </citation>
    <scope>NUCLEOTIDE SEQUENCE [LARGE SCALE GENOMIC DNA]</scope>
    <source>
        <strain evidence="15 16">AAFK</strain>
    </source>
</reference>
<dbReference type="PANTHER" id="PTHR43065:SF10">
    <property type="entry name" value="PEROXIDE STRESS-ACTIVATED HISTIDINE KINASE MAK3"/>
    <property type="match status" value="1"/>
</dbReference>
<evidence type="ECO:0000313" key="15">
    <source>
        <dbReference type="EMBL" id="MEK8089835.1"/>
    </source>
</evidence>
<accession>A0ABU9DAW9</accession>
<dbReference type="RefSeq" id="WP_341370892.1">
    <property type="nucleotide sequence ID" value="NZ_JBBPCO010000007.1"/>
</dbReference>
<dbReference type="InterPro" id="IPR004358">
    <property type="entry name" value="Sig_transdc_His_kin-like_C"/>
</dbReference>
<dbReference type="Gene3D" id="3.30.450.20">
    <property type="entry name" value="PAS domain"/>
    <property type="match status" value="1"/>
</dbReference>
<keyword evidence="9 15" id="KW-0418">Kinase</keyword>
<keyword evidence="8" id="KW-0547">Nucleotide-binding</keyword>
<protein>
    <recommendedName>
        <fullName evidence="3">histidine kinase</fullName>
        <ecNumber evidence="3">2.7.13.3</ecNumber>
    </recommendedName>
</protein>
<dbReference type="InterPro" id="IPR003661">
    <property type="entry name" value="HisK_dim/P_dom"/>
</dbReference>
<dbReference type="Pfam" id="PF02518">
    <property type="entry name" value="HATPase_c"/>
    <property type="match status" value="1"/>
</dbReference>
<dbReference type="PROSITE" id="PS50885">
    <property type="entry name" value="HAMP"/>
    <property type="match status" value="1"/>
</dbReference>
<evidence type="ECO:0000256" key="12">
    <source>
        <dbReference type="ARBA" id="ARBA00023012"/>
    </source>
</evidence>
<evidence type="ECO:0000256" key="11">
    <source>
        <dbReference type="ARBA" id="ARBA00022989"/>
    </source>
</evidence>
<keyword evidence="16" id="KW-1185">Reference proteome</keyword>
<organism evidence="15 16">
    <name type="scientific">Thermithiobacillus plumbiphilus</name>
    <dbReference type="NCBI Taxonomy" id="1729899"/>
    <lineage>
        <taxon>Bacteria</taxon>
        <taxon>Pseudomonadati</taxon>
        <taxon>Pseudomonadota</taxon>
        <taxon>Acidithiobacillia</taxon>
        <taxon>Acidithiobacillales</taxon>
        <taxon>Thermithiobacillaceae</taxon>
        <taxon>Thermithiobacillus</taxon>
    </lineage>
</organism>
<dbReference type="InterPro" id="IPR036890">
    <property type="entry name" value="HATPase_C_sf"/>
</dbReference>
<dbReference type="CDD" id="cd18774">
    <property type="entry name" value="PDC2_HK_sensor"/>
    <property type="match status" value="1"/>
</dbReference>
<evidence type="ECO:0000256" key="1">
    <source>
        <dbReference type="ARBA" id="ARBA00000085"/>
    </source>
</evidence>
<dbReference type="SMART" id="SM00388">
    <property type="entry name" value="HisKA"/>
    <property type="match status" value="1"/>
</dbReference>
<evidence type="ECO:0000313" key="16">
    <source>
        <dbReference type="Proteomes" id="UP001446205"/>
    </source>
</evidence>
<dbReference type="GO" id="GO:0016301">
    <property type="term" value="F:kinase activity"/>
    <property type="evidence" value="ECO:0007669"/>
    <property type="project" value="UniProtKB-KW"/>
</dbReference>
<keyword evidence="12" id="KW-0902">Two-component regulatory system</keyword>
<keyword evidence="11" id="KW-0472">Membrane</keyword>
<proteinExistence type="predicted"/>
<dbReference type="EC" id="2.7.13.3" evidence="3"/>
<dbReference type="Pfam" id="PF00672">
    <property type="entry name" value="HAMP"/>
    <property type="match status" value="1"/>
</dbReference>
<evidence type="ECO:0000256" key="6">
    <source>
        <dbReference type="ARBA" id="ARBA00022679"/>
    </source>
</evidence>
<keyword evidence="6" id="KW-0808">Transferase</keyword>